<reference evidence="2 3" key="1">
    <citation type="submission" date="2018-03" db="EMBL/GenBank/DDBJ databases">
        <title>Genetic Diversity and Phenotypic Plasticity of AHL Mediated Quorum Sensing in Environmental Strains of Vibrio mediterranei.</title>
        <authorList>
            <person name="Lantoine F."/>
            <person name="Vouve F."/>
        </authorList>
    </citation>
    <scope>NUCLEOTIDE SEQUENCE [LARGE SCALE GENOMIC DNA]</scope>
    <source>
        <strain evidence="2 3">17LN0615E</strain>
    </source>
</reference>
<keyword evidence="1" id="KW-1133">Transmembrane helix</keyword>
<accession>A0ABX5D669</accession>
<keyword evidence="1" id="KW-0472">Membrane</keyword>
<comment type="caution">
    <text evidence="2">The sequence shown here is derived from an EMBL/GenBank/DDBJ whole genome shotgun (WGS) entry which is preliminary data.</text>
</comment>
<keyword evidence="1" id="KW-0812">Transmembrane</keyword>
<protein>
    <submittedName>
        <fullName evidence="2">Type IV conjugative transfer system protein TraL</fullName>
    </submittedName>
</protein>
<dbReference type="Proteomes" id="UP000238163">
    <property type="component" value="Unassembled WGS sequence"/>
</dbReference>
<evidence type="ECO:0000256" key="1">
    <source>
        <dbReference type="SAM" id="Phobius"/>
    </source>
</evidence>
<evidence type="ECO:0000313" key="3">
    <source>
        <dbReference type="Proteomes" id="UP000238163"/>
    </source>
</evidence>
<dbReference type="NCBIfam" id="TIGR02762">
    <property type="entry name" value="TraL_TIGR"/>
    <property type="match status" value="1"/>
</dbReference>
<keyword evidence="3" id="KW-1185">Reference proteome</keyword>
<dbReference type="Pfam" id="PF07178">
    <property type="entry name" value="TraL"/>
    <property type="match status" value="1"/>
</dbReference>
<feature type="transmembrane region" description="Helical" evidence="1">
    <location>
        <begin position="29"/>
        <end position="57"/>
    </location>
</feature>
<name>A0ABX5D669_9VIBR</name>
<organism evidence="2 3">
    <name type="scientific">Vibrio mediterranei</name>
    <dbReference type="NCBI Taxonomy" id="689"/>
    <lineage>
        <taxon>Bacteria</taxon>
        <taxon>Pseudomonadati</taxon>
        <taxon>Pseudomonadota</taxon>
        <taxon>Gammaproteobacteria</taxon>
        <taxon>Vibrionales</taxon>
        <taxon>Vibrionaceae</taxon>
        <taxon>Vibrio</taxon>
    </lineage>
</organism>
<sequence>MSVENPEQYLVPERLDEPYRFMIFTPEEAVAVFAPALIGYTFDLWMQGLGLGVLLFLGLRKLRGGNEDFLNYCKYWVFPDYASGLKYTPSSTIRTFYS</sequence>
<dbReference type="RefSeq" id="WP_106008967.1">
    <property type="nucleotide sequence ID" value="NZ_JAKEUH010000110.1"/>
</dbReference>
<dbReference type="InterPro" id="IPR009838">
    <property type="entry name" value="T4SS_TraL"/>
</dbReference>
<dbReference type="EMBL" id="NWTN01000026">
    <property type="protein sequence ID" value="PRQ65170.1"/>
    <property type="molecule type" value="Genomic_DNA"/>
</dbReference>
<proteinExistence type="predicted"/>
<gene>
    <name evidence="2" type="primary">traL</name>
    <name evidence="2" type="ORF">COR51_23910</name>
</gene>
<evidence type="ECO:0000313" key="2">
    <source>
        <dbReference type="EMBL" id="PRQ65170.1"/>
    </source>
</evidence>